<reference evidence="1 2" key="2">
    <citation type="journal article" date="2017" name="Syst. Appl. Microbiol.">
        <title>Soybeans inoculated with root zone soils of Canadian native legumes harbour diverse and novel Bradyrhizobium spp. that possess agricultural potential.</title>
        <authorList>
            <person name="Bromfield E.S.P."/>
            <person name="Cloutier S."/>
            <person name="Tambong J.T."/>
            <person name="Tran Thi T.V."/>
        </authorList>
    </citation>
    <scope>NUCLEOTIDE SEQUENCE [LARGE SCALE GENOMIC DNA]</scope>
    <source>
        <strain evidence="1 2">OO99</strain>
    </source>
</reference>
<dbReference type="OrthoDB" id="8222425at2"/>
<organism evidence="1 2">
    <name type="scientific">Bradyrhizobium ottawaense</name>
    <dbReference type="NCBI Taxonomy" id="931866"/>
    <lineage>
        <taxon>Bacteria</taxon>
        <taxon>Pseudomonadati</taxon>
        <taxon>Pseudomonadota</taxon>
        <taxon>Alphaproteobacteria</taxon>
        <taxon>Hyphomicrobiales</taxon>
        <taxon>Nitrobacteraceae</taxon>
        <taxon>Bradyrhizobium</taxon>
    </lineage>
</organism>
<accession>A0A2U8P1S6</accession>
<name>A0A2U8P1S6_9BRAD</name>
<sequence>MFTSRVNNRWAFAANLLNRAPPRHLMRAADKLRCCRTFILDYFGAVYSEELLAGRQIVKPLIV</sequence>
<protein>
    <submittedName>
        <fullName evidence="1">Uncharacterized protein</fullName>
    </submittedName>
</protein>
<evidence type="ECO:0000313" key="2">
    <source>
        <dbReference type="Proteomes" id="UP000215703"/>
    </source>
</evidence>
<dbReference type="AlphaFoldDB" id="A0A2U8P1S6"/>
<dbReference type="Proteomes" id="UP000215703">
    <property type="component" value="Chromosome"/>
</dbReference>
<proteinExistence type="predicted"/>
<reference evidence="1 2" key="1">
    <citation type="journal article" date="2014" name="Int. J. Syst. Evol. Microbiol.">
        <title>Bradyrhizobium ottawaense sp. nov., a symbiotic nitrogen fixing bacterium from root nodules of soybeans in Canada.</title>
        <authorList>
            <person name="Yu X."/>
            <person name="Cloutier S."/>
            <person name="Tambong J.T."/>
            <person name="Bromfield E.S."/>
        </authorList>
    </citation>
    <scope>NUCLEOTIDE SEQUENCE [LARGE SCALE GENOMIC DNA]</scope>
    <source>
        <strain evidence="1 2">OO99</strain>
    </source>
</reference>
<evidence type="ECO:0000313" key="1">
    <source>
        <dbReference type="EMBL" id="AWL91606.1"/>
    </source>
</evidence>
<gene>
    <name evidence="1" type="ORF">CIT37_04625</name>
</gene>
<dbReference type="EMBL" id="CP029425">
    <property type="protein sequence ID" value="AWL91606.1"/>
    <property type="molecule type" value="Genomic_DNA"/>
</dbReference>